<evidence type="ECO:0000313" key="3">
    <source>
        <dbReference type="Proteomes" id="UP001054945"/>
    </source>
</evidence>
<reference evidence="2 3" key="1">
    <citation type="submission" date="2021-06" db="EMBL/GenBank/DDBJ databases">
        <title>Caerostris extrusa draft genome.</title>
        <authorList>
            <person name="Kono N."/>
            <person name="Arakawa K."/>
        </authorList>
    </citation>
    <scope>NUCLEOTIDE SEQUENCE [LARGE SCALE GENOMIC DNA]</scope>
</reference>
<feature type="region of interest" description="Disordered" evidence="1">
    <location>
        <begin position="1"/>
        <end position="55"/>
    </location>
</feature>
<dbReference type="EMBL" id="BPLR01013892">
    <property type="protein sequence ID" value="GIY64555.1"/>
    <property type="molecule type" value="Genomic_DNA"/>
</dbReference>
<dbReference type="Proteomes" id="UP001054945">
    <property type="component" value="Unassembled WGS sequence"/>
</dbReference>
<keyword evidence="3" id="KW-1185">Reference proteome</keyword>
<gene>
    <name evidence="2" type="ORF">CEXT_65511</name>
</gene>
<proteinExistence type="predicted"/>
<accession>A0AAV4V2X2</accession>
<evidence type="ECO:0000313" key="2">
    <source>
        <dbReference type="EMBL" id="GIY64555.1"/>
    </source>
</evidence>
<dbReference type="AlphaFoldDB" id="A0AAV4V2X2"/>
<feature type="compositionally biased region" description="Basic and acidic residues" evidence="1">
    <location>
        <begin position="20"/>
        <end position="35"/>
    </location>
</feature>
<sequence length="85" mass="9004">MSSPLATRDIQNGQNTAHGNDTREPKLSINKHELSKNTLASTAGASSSSITHSKAEAATASRVFMRVGFGLQNGQGCVINCQVFR</sequence>
<feature type="compositionally biased region" description="Polar residues" evidence="1">
    <location>
        <begin position="1"/>
        <end position="19"/>
    </location>
</feature>
<feature type="compositionally biased region" description="Low complexity" evidence="1">
    <location>
        <begin position="38"/>
        <end position="52"/>
    </location>
</feature>
<comment type="caution">
    <text evidence="2">The sequence shown here is derived from an EMBL/GenBank/DDBJ whole genome shotgun (WGS) entry which is preliminary data.</text>
</comment>
<name>A0AAV4V2X2_CAEEX</name>
<evidence type="ECO:0000256" key="1">
    <source>
        <dbReference type="SAM" id="MobiDB-lite"/>
    </source>
</evidence>
<organism evidence="2 3">
    <name type="scientific">Caerostris extrusa</name>
    <name type="common">Bark spider</name>
    <name type="synonym">Caerostris bankana</name>
    <dbReference type="NCBI Taxonomy" id="172846"/>
    <lineage>
        <taxon>Eukaryota</taxon>
        <taxon>Metazoa</taxon>
        <taxon>Ecdysozoa</taxon>
        <taxon>Arthropoda</taxon>
        <taxon>Chelicerata</taxon>
        <taxon>Arachnida</taxon>
        <taxon>Araneae</taxon>
        <taxon>Araneomorphae</taxon>
        <taxon>Entelegynae</taxon>
        <taxon>Araneoidea</taxon>
        <taxon>Araneidae</taxon>
        <taxon>Caerostris</taxon>
    </lineage>
</organism>
<protein>
    <submittedName>
        <fullName evidence="2">Uncharacterized protein</fullName>
    </submittedName>
</protein>